<name>A0A9P7E0J7_9AGAM</name>
<sequence>MVDASGNASLSGSGFLPSVVCPGPANFNQTFTSFMIISQGFYKYRFLDASVCEVTPLLTTVRANYSNDLISSEVISFTPFGPENVKLLSFIAGMAKFQSINSQGLMSSAIGDTLYSIYSSTTNTSIDDNLGNQMQVYKELEYWRGVVEFSATYLRSGFMVVGSFTDNIIPDDLISPVNGTMYISTIGWNRRSATYLLAILPITITIIIILSLWHPLPGV</sequence>
<keyword evidence="1" id="KW-0472">Membrane</keyword>
<feature type="transmembrane region" description="Helical" evidence="1">
    <location>
        <begin position="193"/>
        <end position="213"/>
    </location>
</feature>
<keyword evidence="3" id="KW-1185">Reference proteome</keyword>
<dbReference type="RefSeq" id="XP_041188430.1">
    <property type="nucleotide sequence ID" value="XM_041343913.1"/>
</dbReference>
<organism evidence="2 3">
    <name type="scientific">Suillus subaureus</name>
    <dbReference type="NCBI Taxonomy" id="48587"/>
    <lineage>
        <taxon>Eukaryota</taxon>
        <taxon>Fungi</taxon>
        <taxon>Dikarya</taxon>
        <taxon>Basidiomycota</taxon>
        <taxon>Agaricomycotina</taxon>
        <taxon>Agaricomycetes</taxon>
        <taxon>Agaricomycetidae</taxon>
        <taxon>Boletales</taxon>
        <taxon>Suillineae</taxon>
        <taxon>Suillaceae</taxon>
        <taxon>Suillus</taxon>
    </lineage>
</organism>
<keyword evidence="1" id="KW-1133">Transmembrane helix</keyword>
<keyword evidence="1" id="KW-0812">Transmembrane</keyword>
<dbReference type="AlphaFoldDB" id="A0A9P7E0J7"/>
<evidence type="ECO:0000313" key="2">
    <source>
        <dbReference type="EMBL" id="KAG1808045.1"/>
    </source>
</evidence>
<accession>A0A9P7E0J7</accession>
<comment type="caution">
    <text evidence="2">The sequence shown here is derived from an EMBL/GenBank/DDBJ whole genome shotgun (WGS) entry which is preliminary data.</text>
</comment>
<protein>
    <submittedName>
        <fullName evidence="2">Uncharacterized protein</fullName>
    </submittedName>
</protein>
<evidence type="ECO:0000313" key="3">
    <source>
        <dbReference type="Proteomes" id="UP000807769"/>
    </source>
</evidence>
<gene>
    <name evidence="2" type="ORF">BJ212DRAFT_718215</name>
</gene>
<evidence type="ECO:0000256" key="1">
    <source>
        <dbReference type="SAM" id="Phobius"/>
    </source>
</evidence>
<dbReference type="Proteomes" id="UP000807769">
    <property type="component" value="Unassembled WGS sequence"/>
</dbReference>
<proteinExistence type="predicted"/>
<dbReference type="EMBL" id="JABBWG010000040">
    <property type="protein sequence ID" value="KAG1808045.1"/>
    <property type="molecule type" value="Genomic_DNA"/>
</dbReference>
<dbReference type="OrthoDB" id="3351168at2759"/>
<dbReference type="GeneID" id="64637929"/>
<reference evidence="2" key="1">
    <citation type="journal article" date="2020" name="New Phytol.">
        <title>Comparative genomics reveals dynamic genome evolution in host specialist ectomycorrhizal fungi.</title>
        <authorList>
            <person name="Lofgren L.A."/>
            <person name="Nguyen N.H."/>
            <person name="Vilgalys R."/>
            <person name="Ruytinx J."/>
            <person name="Liao H.L."/>
            <person name="Branco S."/>
            <person name="Kuo A."/>
            <person name="LaButti K."/>
            <person name="Lipzen A."/>
            <person name="Andreopoulos W."/>
            <person name="Pangilinan J."/>
            <person name="Riley R."/>
            <person name="Hundley H."/>
            <person name="Na H."/>
            <person name="Barry K."/>
            <person name="Grigoriev I.V."/>
            <person name="Stajich J.E."/>
            <person name="Kennedy P.G."/>
        </authorList>
    </citation>
    <scope>NUCLEOTIDE SEQUENCE</scope>
    <source>
        <strain evidence="2">MN1</strain>
    </source>
</reference>